<feature type="region of interest" description="Disordered" evidence="1">
    <location>
        <begin position="220"/>
        <end position="247"/>
    </location>
</feature>
<dbReference type="InterPro" id="IPR013899">
    <property type="entry name" value="DUF1771"/>
</dbReference>
<dbReference type="EMBL" id="JANQDX010000016">
    <property type="protein sequence ID" value="KAL0910394.1"/>
    <property type="molecule type" value="Genomic_DNA"/>
</dbReference>
<name>A0ABD0UC62_DENTH</name>
<accession>A0ABD0UC62</accession>
<reference evidence="3 4" key="1">
    <citation type="journal article" date="2024" name="Plant Biotechnol. J.">
        <title>Dendrobium thyrsiflorum genome and its molecular insights into genes involved in important horticultural traits.</title>
        <authorList>
            <person name="Chen B."/>
            <person name="Wang J.Y."/>
            <person name="Zheng P.J."/>
            <person name="Li K.L."/>
            <person name="Liang Y.M."/>
            <person name="Chen X.F."/>
            <person name="Zhang C."/>
            <person name="Zhao X."/>
            <person name="He X."/>
            <person name="Zhang G.Q."/>
            <person name="Liu Z.J."/>
            <person name="Xu Q."/>
        </authorList>
    </citation>
    <scope>NUCLEOTIDE SEQUENCE [LARGE SCALE GENOMIC DNA]</scope>
    <source>
        <strain evidence="3">GZMU011</strain>
    </source>
</reference>
<evidence type="ECO:0000259" key="2">
    <source>
        <dbReference type="PROSITE" id="PS50828"/>
    </source>
</evidence>
<feature type="domain" description="Smr" evidence="2">
    <location>
        <begin position="424"/>
        <end position="498"/>
    </location>
</feature>
<dbReference type="PANTHER" id="PTHR47676">
    <property type="entry name" value="OS01G0225100 PROTEIN"/>
    <property type="match status" value="1"/>
</dbReference>
<dbReference type="Proteomes" id="UP001552299">
    <property type="component" value="Unassembled WGS sequence"/>
</dbReference>
<gene>
    <name evidence="3" type="ORF">M5K25_021372</name>
</gene>
<keyword evidence="4" id="KW-1185">Reference proteome</keyword>
<sequence length="517" mass="57098">MKPSKARKKKSKIKVDPCPTYRNSPESVIVDAGEIEEIEDDGKRALDWLISTFPSLSLDQIDSAYKEAGGDAYKAAGILGAELVDPGENHGSAGKKRSAPKQKRIAASTGMISGIIGKDYSKSASSCSGGRRGWVGPMEMKKRAIYACSSEEAEEFLCSMLGSDSELGMGVVRDVLSQCGYDLQKALDFLLDTSKFSKERNGVDHMEVVFGEQRKGDARNSEIYREMRSKDSSRNKQSSLRLTDKSSVATYHSSAKEKDILQSVGSGSREYLKVPLNTKEQVPSRFGMVNPNLQQKVLESLFNVPEMSCVLNSMSWKEVVKQVESFGQGLEFGFEGVAETSSGSRGVGKEDYHVFRSVAKKNWDTMKSYYHKATLAYARGERAQASYLSEKGRFYKKLAQEADEKASQEIFEARNKGIKNTIAIDLHGQHVKQAIRLLKLHLLLCTYITSVHFLRVITGCGADGVGLGKLKQAVLNLARKEGIKCNEENSGTLLLCLEGRRSFTFMESDVDSDENKP</sequence>
<evidence type="ECO:0000313" key="4">
    <source>
        <dbReference type="Proteomes" id="UP001552299"/>
    </source>
</evidence>
<dbReference type="PROSITE" id="PS50828">
    <property type="entry name" value="SMR"/>
    <property type="match status" value="1"/>
</dbReference>
<evidence type="ECO:0000256" key="1">
    <source>
        <dbReference type="SAM" id="MobiDB-lite"/>
    </source>
</evidence>
<dbReference type="Gene3D" id="3.30.1370.110">
    <property type="match status" value="1"/>
</dbReference>
<dbReference type="AlphaFoldDB" id="A0ABD0UC62"/>
<dbReference type="SUPFAM" id="SSF160443">
    <property type="entry name" value="SMR domain-like"/>
    <property type="match status" value="1"/>
</dbReference>
<dbReference type="InterPro" id="IPR002625">
    <property type="entry name" value="Smr_dom"/>
</dbReference>
<dbReference type="InterPro" id="IPR055319">
    <property type="entry name" value="At5g58720-like"/>
</dbReference>
<dbReference type="Pfam" id="PF08590">
    <property type="entry name" value="DUF1771"/>
    <property type="match status" value="1"/>
</dbReference>
<evidence type="ECO:0000313" key="3">
    <source>
        <dbReference type="EMBL" id="KAL0910394.1"/>
    </source>
</evidence>
<feature type="compositionally biased region" description="Polar residues" evidence="1">
    <location>
        <begin position="235"/>
        <end position="247"/>
    </location>
</feature>
<dbReference type="SMART" id="SM00463">
    <property type="entry name" value="SMR"/>
    <property type="match status" value="1"/>
</dbReference>
<protein>
    <recommendedName>
        <fullName evidence="2">Smr domain-containing protein</fullName>
    </recommendedName>
</protein>
<dbReference type="InterPro" id="IPR056254">
    <property type="entry name" value="At5g58720/SDE5-like_UBA-like"/>
</dbReference>
<comment type="caution">
    <text evidence="3">The sequence shown here is derived from an EMBL/GenBank/DDBJ whole genome shotgun (WGS) entry which is preliminary data.</text>
</comment>
<feature type="compositionally biased region" description="Basic and acidic residues" evidence="1">
    <location>
        <begin position="220"/>
        <end position="234"/>
    </location>
</feature>
<organism evidence="3 4">
    <name type="scientific">Dendrobium thyrsiflorum</name>
    <name type="common">Pinecone-like raceme dendrobium</name>
    <name type="synonym">Orchid</name>
    <dbReference type="NCBI Taxonomy" id="117978"/>
    <lineage>
        <taxon>Eukaryota</taxon>
        <taxon>Viridiplantae</taxon>
        <taxon>Streptophyta</taxon>
        <taxon>Embryophyta</taxon>
        <taxon>Tracheophyta</taxon>
        <taxon>Spermatophyta</taxon>
        <taxon>Magnoliopsida</taxon>
        <taxon>Liliopsida</taxon>
        <taxon>Asparagales</taxon>
        <taxon>Orchidaceae</taxon>
        <taxon>Epidendroideae</taxon>
        <taxon>Malaxideae</taxon>
        <taxon>Dendrobiinae</taxon>
        <taxon>Dendrobium</taxon>
    </lineage>
</organism>
<dbReference type="Pfam" id="PF24767">
    <property type="entry name" value="UBA_At5g58720"/>
    <property type="match status" value="1"/>
</dbReference>
<proteinExistence type="predicted"/>
<dbReference type="InterPro" id="IPR036063">
    <property type="entry name" value="Smr_dom_sf"/>
</dbReference>
<dbReference type="PANTHER" id="PTHR47676:SF1">
    <property type="entry name" value="SMR DOMAIN-CONTAINING PROTEIN"/>
    <property type="match status" value="1"/>
</dbReference>
<dbReference type="SMART" id="SM01162">
    <property type="entry name" value="DUF1771"/>
    <property type="match status" value="1"/>
</dbReference>